<proteinExistence type="predicted"/>
<comment type="caution">
    <text evidence="1">The sequence shown here is derived from an EMBL/GenBank/DDBJ whole genome shotgun (WGS) entry which is preliminary data.</text>
</comment>
<feature type="non-terminal residue" evidence="1">
    <location>
        <position position="84"/>
    </location>
</feature>
<organism evidence="1">
    <name type="scientific">Tanacetum cinerariifolium</name>
    <name type="common">Dalmatian daisy</name>
    <name type="synonym">Chrysanthemum cinerariifolium</name>
    <dbReference type="NCBI Taxonomy" id="118510"/>
    <lineage>
        <taxon>Eukaryota</taxon>
        <taxon>Viridiplantae</taxon>
        <taxon>Streptophyta</taxon>
        <taxon>Embryophyta</taxon>
        <taxon>Tracheophyta</taxon>
        <taxon>Spermatophyta</taxon>
        <taxon>Magnoliopsida</taxon>
        <taxon>eudicotyledons</taxon>
        <taxon>Gunneridae</taxon>
        <taxon>Pentapetalae</taxon>
        <taxon>asterids</taxon>
        <taxon>campanulids</taxon>
        <taxon>Asterales</taxon>
        <taxon>Asteraceae</taxon>
        <taxon>Asteroideae</taxon>
        <taxon>Anthemideae</taxon>
        <taxon>Anthemidinae</taxon>
        <taxon>Tanacetum</taxon>
    </lineage>
</organism>
<protein>
    <submittedName>
        <fullName evidence="1">Uncharacterized protein</fullName>
    </submittedName>
</protein>
<evidence type="ECO:0000313" key="1">
    <source>
        <dbReference type="EMBL" id="GFD58939.1"/>
    </source>
</evidence>
<dbReference type="AlphaFoldDB" id="A0A699XGS3"/>
<gene>
    <name evidence="1" type="ORF">Tci_930908</name>
</gene>
<dbReference type="EMBL" id="BKCJ011859252">
    <property type="protein sequence ID" value="GFD58939.1"/>
    <property type="molecule type" value="Genomic_DNA"/>
</dbReference>
<reference evidence="1" key="1">
    <citation type="journal article" date="2019" name="Sci. Rep.">
        <title>Draft genome of Tanacetum cinerariifolium, the natural source of mosquito coil.</title>
        <authorList>
            <person name="Yamashiro T."/>
            <person name="Shiraishi A."/>
            <person name="Satake H."/>
            <person name="Nakayama K."/>
        </authorList>
    </citation>
    <scope>NUCLEOTIDE SEQUENCE</scope>
</reference>
<accession>A0A699XGS3</accession>
<name>A0A699XGS3_TANCI</name>
<feature type="non-terminal residue" evidence="1">
    <location>
        <position position="1"/>
    </location>
</feature>
<sequence>AQVDAARVGGQAQVEVGAAWGGHGPCFESHGTGGRGQTQRGATHLNVIQVQMVAKVIVPNKAKDDDLARVGRQVDRFLPPVVAR</sequence>